<dbReference type="Proteomes" id="UP000035027">
    <property type="component" value="Chromosome"/>
</dbReference>
<dbReference type="NCBIfam" id="TIGR01866">
    <property type="entry name" value="cas_Csn2"/>
    <property type="match status" value="1"/>
</dbReference>
<protein>
    <submittedName>
        <fullName evidence="1">CRISPR-associated Csn2 family protein</fullName>
    </submittedName>
</protein>
<dbReference type="Gene3D" id="3.40.50.11940">
    <property type="match status" value="1"/>
</dbReference>
<dbReference type="CDD" id="cd12218">
    <property type="entry name" value="Csn2"/>
    <property type="match status" value="1"/>
</dbReference>
<proteinExistence type="predicted"/>
<evidence type="ECO:0000313" key="1">
    <source>
        <dbReference type="EMBL" id="AKI03666.1"/>
    </source>
</evidence>
<evidence type="ECO:0000313" key="2">
    <source>
        <dbReference type="Proteomes" id="UP000035027"/>
    </source>
</evidence>
<dbReference type="Pfam" id="PF09711">
    <property type="entry name" value="Cas_Csn2"/>
    <property type="match status" value="1"/>
</dbReference>
<dbReference type="PATRIC" id="fig|1194971.3.peg.111"/>
<dbReference type="AlphaFoldDB" id="A0A0F7PUH5"/>
<dbReference type="RefSeq" id="WP_047034978.1">
    <property type="nucleotide sequence ID" value="NZ_CP011403.1"/>
</dbReference>
<gene>
    <name evidence="1" type="ORF">LsR_00113</name>
</gene>
<reference evidence="1 2" key="1">
    <citation type="submission" date="2015-05" db="EMBL/GenBank/DDBJ databases">
        <title>Complete genome sequence of Lactobacillus salivarius Ren, a probiotic strain with antitumor activity.</title>
        <authorList>
            <person name="Sun E."/>
            <person name="Zhao L."/>
            <person name="Liu S."/>
            <person name="Zhang M."/>
            <person name="Guo H."/>
            <person name="Ren F."/>
        </authorList>
    </citation>
    <scope>NUCLEOTIDE SEQUENCE [LARGE SCALE GENOMIC DNA]</scope>
    <source>
        <strain evidence="1 2">Ren</strain>
    </source>
</reference>
<organism evidence="1 2">
    <name type="scientific">Ligilactobacillus salivarius str. Ren</name>
    <dbReference type="NCBI Taxonomy" id="1194971"/>
    <lineage>
        <taxon>Bacteria</taxon>
        <taxon>Bacillati</taxon>
        <taxon>Bacillota</taxon>
        <taxon>Bacilli</taxon>
        <taxon>Lactobacillales</taxon>
        <taxon>Lactobacillaceae</taxon>
        <taxon>Ligilactobacillus</taxon>
    </lineage>
</organism>
<name>A0A0F7PUH5_9LACO</name>
<dbReference type="EMBL" id="CP011403">
    <property type="protein sequence ID" value="AKI03666.1"/>
    <property type="molecule type" value="Genomic_DNA"/>
</dbReference>
<dbReference type="InterPro" id="IPR038600">
    <property type="entry name" value="Csn2_sf"/>
</dbReference>
<sequence>MKLYYTGHKNIEINAGKITVLGTNNVDVYKEFIDTFLNGYGNNIQLSDDKYNRKDISTSIDWDGDVMLTDRISKKYMNVLIKKIIEDITDDERQAILKSVNGLYDRIREVLYKIDIPLQVDYDNDLTRLFKYCQVHTEALLWKNAYDRISSDVKLHVELNRERIIGLTNVAHYLTKEEFQELVNLVKVTNASMFIIEFTEKNGQRFFENCDNYYIDEDYIDWY</sequence>
<dbReference type="InterPro" id="IPR010146">
    <property type="entry name" value="CRISPR-assoc_prot_Csn2-typ"/>
</dbReference>
<accession>A0A0F7PUH5</accession>